<reference evidence="2 3" key="2">
    <citation type="submission" date="2018-12" db="EMBL/GenBank/DDBJ databases">
        <title>Simiduia agarivorans gen. nov., sp. nov., a marine, agarolytic bacterium isolated from shallow coastal water from Keelung, Taiwan.</title>
        <authorList>
            <person name="Shieh W.Y."/>
        </authorList>
    </citation>
    <scope>NUCLEOTIDE SEQUENCE [LARGE SCALE GENOMIC DNA]</scope>
    <source>
        <strain evidence="2 3">GTF-13</strain>
    </source>
</reference>
<name>A0A3P3VKD9_9GAMM</name>
<evidence type="ECO:0000256" key="1">
    <source>
        <dbReference type="PROSITE-ProRule" id="PRU00339"/>
    </source>
</evidence>
<dbReference type="Pfam" id="PF14559">
    <property type="entry name" value="TPR_19"/>
    <property type="match status" value="1"/>
</dbReference>
<gene>
    <name evidence="2" type="ORF">D0544_10140</name>
</gene>
<evidence type="ECO:0000313" key="2">
    <source>
        <dbReference type="EMBL" id="RRJ82239.1"/>
    </source>
</evidence>
<comment type="caution">
    <text evidence="2">The sequence shown here is derived from an EMBL/GenBank/DDBJ whole genome shotgun (WGS) entry which is preliminary data.</text>
</comment>
<dbReference type="AlphaFoldDB" id="A0A3P3VKD9"/>
<dbReference type="Proteomes" id="UP000280792">
    <property type="component" value="Unassembled WGS sequence"/>
</dbReference>
<dbReference type="PROSITE" id="PS51257">
    <property type="entry name" value="PROKAR_LIPOPROTEIN"/>
    <property type="match status" value="1"/>
</dbReference>
<dbReference type="RefSeq" id="WP_125015953.1">
    <property type="nucleotide sequence ID" value="NZ_QWEZ01000002.1"/>
</dbReference>
<reference evidence="2 3" key="1">
    <citation type="submission" date="2018-08" db="EMBL/GenBank/DDBJ databases">
        <authorList>
            <person name="Khan S.A."/>
        </authorList>
    </citation>
    <scope>NUCLEOTIDE SEQUENCE [LARGE SCALE GENOMIC DNA]</scope>
    <source>
        <strain evidence="2 3">GTF-13</strain>
    </source>
</reference>
<dbReference type="SUPFAM" id="SSF48452">
    <property type="entry name" value="TPR-like"/>
    <property type="match status" value="1"/>
</dbReference>
<proteinExistence type="predicted"/>
<sequence length="163" mass="18067">MASVKVFSVFIGGLMLAGCASHPQYYYVPEQDPGRGLVPEVEADTRTEAVAPVEPVEQPYAYIDPVSAKPAKRSAGVEQLVALSEQQRNDEQYDAAAASLERALRISPTDPDLYYRLALVRMQQGRYDQADQLARRGLSVTQDAAQRARLQRLVEQAQSRMRG</sequence>
<keyword evidence="1" id="KW-0802">TPR repeat</keyword>
<dbReference type="PROSITE" id="PS50005">
    <property type="entry name" value="TPR"/>
    <property type="match status" value="1"/>
</dbReference>
<dbReference type="SMART" id="SM00028">
    <property type="entry name" value="TPR"/>
    <property type="match status" value="2"/>
</dbReference>
<protein>
    <submittedName>
        <fullName evidence="2">Tetratricopeptide repeat protein</fullName>
    </submittedName>
</protein>
<dbReference type="Gene3D" id="1.25.40.10">
    <property type="entry name" value="Tetratricopeptide repeat domain"/>
    <property type="match status" value="1"/>
</dbReference>
<accession>A0A3P3VKD9</accession>
<evidence type="ECO:0000313" key="3">
    <source>
        <dbReference type="Proteomes" id="UP000280792"/>
    </source>
</evidence>
<keyword evidence="3" id="KW-1185">Reference proteome</keyword>
<dbReference type="InterPro" id="IPR011990">
    <property type="entry name" value="TPR-like_helical_dom_sf"/>
</dbReference>
<feature type="repeat" description="TPR" evidence="1">
    <location>
        <begin position="77"/>
        <end position="110"/>
    </location>
</feature>
<dbReference type="EMBL" id="QWEZ01000002">
    <property type="protein sequence ID" value="RRJ82239.1"/>
    <property type="molecule type" value="Genomic_DNA"/>
</dbReference>
<dbReference type="InterPro" id="IPR019734">
    <property type="entry name" value="TPR_rpt"/>
</dbReference>
<organism evidence="2 3">
    <name type="scientific">Aestuariirhabdus litorea</name>
    <dbReference type="NCBI Taxonomy" id="2528527"/>
    <lineage>
        <taxon>Bacteria</taxon>
        <taxon>Pseudomonadati</taxon>
        <taxon>Pseudomonadota</taxon>
        <taxon>Gammaproteobacteria</taxon>
        <taxon>Oceanospirillales</taxon>
        <taxon>Aestuariirhabdaceae</taxon>
        <taxon>Aestuariirhabdus</taxon>
    </lineage>
</organism>